<name>A0A0G1MQ76_9BACT</name>
<evidence type="ECO:0000313" key="2">
    <source>
        <dbReference type="EMBL" id="KKU10511.1"/>
    </source>
</evidence>
<proteinExistence type="predicted"/>
<comment type="caution">
    <text evidence="2">The sequence shown here is derived from an EMBL/GenBank/DDBJ whole genome shotgun (WGS) entry which is preliminary data.</text>
</comment>
<sequence>MYNHLLYLLYWILNSLVLYTAFALFPDWVVLGNARHLPVEAAIYAGFWLTFFVWCMWDFIFIRGVKLEPESLAISYFLFVNALGVWLVSRYAHLTGLGIANFGWAFLVGGVADLIQRFVWRTLLGRNRISA</sequence>
<accession>A0A0G1MQ76</accession>
<protein>
    <submittedName>
        <fullName evidence="2">Uncharacterized protein</fullName>
    </submittedName>
</protein>
<evidence type="ECO:0000313" key="3">
    <source>
        <dbReference type="Proteomes" id="UP000034329"/>
    </source>
</evidence>
<dbReference type="AlphaFoldDB" id="A0A0G1MQ76"/>
<reference evidence="2 3" key="1">
    <citation type="journal article" date="2015" name="Nature">
        <title>rRNA introns, odd ribosomes, and small enigmatic genomes across a large radiation of phyla.</title>
        <authorList>
            <person name="Brown C.T."/>
            <person name="Hug L.A."/>
            <person name="Thomas B.C."/>
            <person name="Sharon I."/>
            <person name="Castelle C.J."/>
            <person name="Singh A."/>
            <person name="Wilkins M.J."/>
            <person name="Williams K.H."/>
            <person name="Banfield J.F."/>
        </authorList>
    </citation>
    <scope>NUCLEOTIDE SEQUENCE [LARGE SCALE GENOMIC DNA]</scope>
</reference>
<feature type="transmembrane region" description="Helical" evidence="1">
    <location>
        <begin position="41"/>
        <end position="61"/>
    </location>
</feature>
<dbReference type="Proteomes" id="UP000034329">
    <property type="component" value="Unassembled WGS sequence"/>
</dbReference>
<feature type="transmembrane region" description="Helical" evidence="1">
    <location>
        <begin position="73"/>
        <end position="93"/>
    </location>
</feature>
<keyword evidence="1" id="KW-0472">Membrane</keyword>
<keyword evidence="1" id="KW-1133">Transmembrane helix</keyword>
<evidence type="ECO:0000256" key="1">
    <source>
        <dbReference type="SAM" id="Phobius"/>
    </source>
</evidence>
<gene>
    <name evidence="2" type="ORF">UX13_C0010G0011</name>
</gene>
<organism evidence="2 3">
    <name type="scientific">Candidatus Woesebacteria bacterium GW2011_GWB1_45_5</name>
    <dbReference type="NCBI Taxonomy" id="1618581"/>
    <lineage>
        <taxon>Bacteria</taxon>
        <taxon>Candidatus Woeseibacteriota</taxon>
    </lineage>
</organism>
<feature type="transmembrane region" description="Helical" evidence="1">
    <location>
        <begin position="7"/>
        <end position="29"/>
    </location>
</feature>
<dbReference type="EMBL" id="LCLA01000010">
    <property type="protein sequence ID" value="KKU10511.1"/>
    <property type="molecule type" value="Genomic_DNA"/>
</dbReference>
<keyword evidence="1" id="KW-0812">Transmembrane</keyword>
<feature type="transmembrane region" description="Helical" evidence="1">
    <location>
        <begin position="99"/>
        <end position="120"/>
    </location>
</feature>